<accession>A0A1Y5FEH0</accession>
<dbReference type="EMBL" id="MAAO01000006">
    <property type="protein sequence ID" value="OUR97290.1"/>
    <property type="molecule type" value="Genomic_DNA"/>
</dbReference>
<organism evidence="1 2">
    <name type="scientific">Halobacteriovorax marinus</name>
    <dbReference type="NCBI Taxonomy" id="97084"/>
    <lineage>
        <taxon>Bacteria</taxon>
        <taxon>Pseudomonadati</taxon>
        <taxon>Bdellovibrionota</taxon>
        <taxon>Bacteriovoracia</taxon>
        <taxon>Bacteriovoracales</taxon>
        <taxon>Halobacteriovoraceae</taxon>
        <taxon>Halobacteriovorax</taxon>
    </lineage>
</organism>
<protein>
    <submittedName>
        <fullName evidence="1">Uncharacterized protein</fullName>
    </submittedName>
</protein>
<evidence type="ECO:0000313" key="2">
    <source>
        <dbReference type="Proteomes" id="UP000196531"/>
    </source>
</evidence>
<proteinExistence type="predicted"/>
<gene>
    <name evidence="1" type="ORF">A9Q84_13270</name>
</gene>
<reference evidence="2" key="1">
    <citation type="journal article" date="2017" name="Proc. Natl. Acad. Sci. U.S.A.">
        <title>Simulation of Deepwater Horizon oil plume reveals substrate specialization within a complex community of hydrocarbon-degraders.</title>
        <authorList>
            <person name="Hu P."/>
            <person name="Dubinsky E.A."/>
            <person name="Probst A.J."/>
            <person name="Wang J."/>
            <person name="Sieber C.M.K."/>
            <person name="Tom L.M."/>
            <person name="Gardinali P."/>
            <person name="Banfield J.F."/>
            <person name="Atlas R.M."/>
            <person name="Andersen G.L."/>
        </authorList>
    </citation>
    <scope>NUCLEOTIDE SEQUENCE [LARGE SCALE GENOMIC DNA]</scope>
</reference>
<dbReference type="Proteomes" id="UP000196531">
    <property type="component" value="Unassembled WGS sequence"/>
</dbReference>
<sequence>MTSKKDKDSPLSEVIKKVVSIGVGAAFMTEDTVKNLLHDLPLPKDIVNGLINNAKSAKEDFSNSVREEIRQHLSKVDPKRLIEDVIEDYDIEVSAKISFKKKNKSENE</sequence>
<comment type="caution">
    <text evidence="1">The sequence shown here is derived from an EMBL/GenBank/DDBJ whole genome shotgun (WGS) entry which is preliminary data.</text>
</comment>
<evidence type="ECO:0000313" key="1">
    <source>
        <dbReference type="EMBL" id="OUR97290.1"/>
    </source>
</evidence>
<dbReference type="AlphaFoldDB" id="A0A1Y5FEH0"/>
<name>A0A1Y5FEH0_9BACT</name>